<accession>A0AA35YH59</accession>
<dbReference type="Pfam" id="PF01277">
    <property type="entry name" value="Oleosin"/>
    <property type="match status" value="1"/>
</dbReference>
<evidence type="ECO:0000256" key="7">
    <source>
        <dbReference type="RuleBase" id="RU000540"/>
    </source>
</evidence>
<gene>
    <name evidence="9" type="ORF">LSALG_LOCUS14039</name>
</gene>
<dbReference type="AlphaFoldDB" id="A0AA35YH59"/>
<evidence type="ECO:0000256" key="1">
    <source>
        <dbReference type="ARBA" id="ARBA00002582"/>
    </source>
</evidence>
<evidence type="ECO:0000256" key="5">
    <source>
        <dbReference type="ARBA" id="ARBA00022989"/>
    </source>
</evidence>
<evidence type="ECO:0000313" key="9">
    <source>
        <dbReference type="EMBL" id="CAI9273920.1"/>
    </source>
</evidence>
<dbReference type="GO" id="GO:0048608">
    <property type="term" value="P:reproductive structure development"/>
    <property type="evidence" value="ECO:0007669"/>
    <property type="project" value="UniProtKB-ARBA"/>
</dbReference>
<dbReference type="EMBL" id="OX465078">
    <property type="protein sequence ID" value="CAI9273920.1"/>
    <property type="molecule type" value="Genomic_DNA"/>
</dbReference>
<comment type="similarity">
    <text evidence="2 7">Belongs to the oleosin family.</text>
</comment>
<dbReference type="GO" id="GO:0016020">
    <property type="term" value="C:membrane"/>
    <property type="evidence" value="ECO:0007669"/>
    <property type="project" value="UniProtKB-SubCell"/>
</dbReference>
<keyword evidence="10" id="KW-1185">Reference proteome</keyword>
<dbReference type="PANTHER" id="PTHR33203">
    <property type="entry name" value="OLEOSIN"/>
    <property type="match status" value="1"/>
</dbReference>
<keyword evidence="5 8" id="KW-1133">Transmembrane helix</keyword>
<dbReference type="InterPro" id="IPR000136">
    <property type="entry name" value="Oleosin"/>
</dbReference>
<dbReference type="PANTHER" id="PTHR33203:SF25">
    <property type="entry name" value="OLEOSIN 18.5 KDA"/>
    <property type="match status" value="1"/>
</dbReference>
<keyword evidence="4 8" id="KW-0812">Transmembrane</keyword>
<dbReference type="GO" id="GO:0005576">
    <property type="term" value="C:extracellular region"/>
    <property type="evidence" value="ECO:0007669"/>
    <property type="project" value="TreeGrafter"/>
</dbReference>
<protein>
    <recommendedName>
        <fullName evidence="7">Oleosin</fullName>
    </recommendedName>
</protein>
<keyword evidence="3 7" id="KW-0551">Lipid droplet</keyword>
<evidence type="ECO:0000256" key="3">
    <source>
        <dbReference type="ARBA" id="ARBA00022677"/>
    </source>
</evidence>
<keyword evidence="6 8" id="KW-0472">Membrane</keyword>
<reference evidence="9" key="1">
    <citation type="submission" date="2023-04" db="EMBL/GenBank/DDBJ databases">
        <authorList>
            <person name="Vijverberg K."/>
            <person name="Xiong W."/>
            <person name="Schranz E."/>
        </authorList>
    </citation>
    <scope>NUCLEOTIDE SEQUENCE</scope>
</reference>
<evidence type="ECO:0000256" key="2">
    <source>
        <dbReference type="ARBA" id="ARBA00010858"/>
    </source>
</evidence>
<evidence type="ECO:0000256" key="6">
    <source>
        <dbReference type="ARBA" id="ARBA00023136"/>
    </source>
</evidence>
<comment type="function">
    <text evidence="1">May have a structural role to stabilize the lipid body during desiccation of the seed by preventing coalescence of the oil. Probably interacts with both lipid and phospholipid moieties of lipid bodies. May also provide recognition signals for specific lipase anchorage in lipolysis during seedling growth.</text>
</comment>
<dbReference type="PROSITE" id="PS00811">
    <property type="entry name" value="OLEOSINS"/>
    <property type="match status" value="1"/>
</dbReference>
<comment type="subcellular location">
    <subcellularLocation>
        <location evidence="7">Lipid droplet</location>
    </subcellularLocation>
    <subcellularLocation>
        <location evidence="7">Membrane</location>
        <topology evidence="7">Multi-pass membrane protein</topology>
    </subcellularLocation>
</comment>
<evidence type="ECO:0000256" key="8">
    <source>
        <dbReference type="SAM" id="Phobius"/>
    </source>
</evidence>
<dbReference type="GO" id="GO:0019915">
    <property type="term" value="P:lipid storage"/>
    <property type="evidence" value="ECO:0007669"/>
    <property type="project" value="TreeGrafter"/>
</dbReference>
<sequence>MADTYHREGRGSGMMQHYRQQQYSDSPWANQAVKAVTAATAGGSLLVLAGLTLAATVIALTVATPLLVIFSPVLVPAMITVFLLATGFLTSGGFGIAAATVLSWMYKYVTGEHPTGADSLDQAAHKLGSKGREIRDRVEHAAGGGGHATGGGHYTS</sequence>
<dbReference type="Proteomes" id="UP001177003">
    <property type="component" value="Chromosome 2"/>
</dbReference>
<feature type="transmembrane region" description="Helical" evidence="8">
    <location>
        <begin position="81"/>
        <end position="106"/>
    </location>
</feature>
<evidence type="ECO:0000256" key="4">
    <source>
        <dbReference type="ARBA" id="ARBA00022692"/>
    </source>
</evidence>
<dbReference type="GO" id="GO:0009791">
    <property type="term" value="P:post-embryonic development"/>
    <property type="evidence" value="ECO:0007669"/>
    <property type="project" value="UniProtKB-ARBA"/>
</dbReference>
<evidence type="ECO:0000313" key="10">
    <source>
        <dbReference type="Proteomes" id="UP001177003"/>
    </source>
</evidence>
<name>A0AA35YH59_LACSI</name>
<proteinExistence type="inferred from homology"/>
<feature type="transmembrane region" description="Helical" evidence="8">
    <location>
        <begin position="45"/>
        <end position="69"/>
    </location>
</feature>
<organism evidence="9 10">
    <name type="scientific">Lactuca saligna</name>
    <name type="common">Willowleaf lettuce</name>
    <dbReference type="NCBI Taxonomy" id="75948"/>
    <lineage>
        <taxon>Eukaryota</taxon>
        <taxon>Viridiplantae</taxon>
        <taxon>Streptophyta</taxon>
        <taxon>Embryophyta</taxon>
        <taxon>Tracheophyta</taxon>
        <taxon>Spermatophyta</taxon>
        <taxon>Magnoliopsida</taxon>
        <taxon>eudicotyledons</taxon>
        <taxon>Gunneridae</taxon>
        <taxon>Pentapetalae</taxon>
        <taxon>asterids</taxon>
        <taxon>campanulids</taxon>
        <taxon>Asterales</taxon>
        <taxon>Asteraceae</taxon>
        <taxon>Cichorioideae</taxon>
        <taxon>Cichorieae</taxon>
        <taxon>Lactucinae</taxon>
        <taxon>Lactuca</taxon>
    </lineage>
</organism>
<dbReference type="GO" id="GO:0012511">
    <property type="term" value="C:monolayer-surrounded lipid storage body"/>
    <property type="evidence" value="ECO:0007669"/>
    <property type="project" value="InterPro"/>
</dbReference>